<dbReference type="AlphaFoldDB" id="A0AAN8JUP5"/>
<proteinExistence type="predicted"/>
<accession>A0AAN8JUP5</accession>
<dbReference type="InterPro" id="IPR051707">
    <property type="entry name" value="PI-Interact_SigTrans_Reg"/>
</dbReference>
<dbReference type="Pfam" id="PF00169">
    <property type="entry name" value="PH"/>
    <property type="match status" value="2"/>
</dbReference>
<dbReference type="EMBL" id="JAZGQO010000006">
    <property type="protein sequence ID" value="KAK6185762.1"/>
    <property type="molecule type" value="Genomic_DNA"/>
</dbReference>
<evidence type="ECO:0000256" key="1">
    <source>
        <dbReference type="SAM" id="MobiDB-lite"/>
    </source>
</evidence>
<dbReference type="InterPro" id="IPR001849">
    <property type="entry name" value="PH_domain"/>
</dbReference>
<dbReference type="PANTHER" id="PTHR14336">
    <property type="entry name" value="TANDEM PH DOMAIN CONTAINING PROTEIN"/>
    <property type="match status" value="1"/>
</dbReference>
<gene>
    <name evidence="3" type="ORF">SNE40_007923</name>
</gene>
<dbReference type="Proteomes" id="UP001347796">
    <property type="component" value="Unassembled WGS sequence"/>
</dbReference>
<dbReference type="InterPro" id="IPR011993">
    <property type="entry name" value="PH-like_dom_sf"/>
</dbReference>
<evidence type="ECO:0000313" key="4">
    <source>
        <dbReference type="Proteomes" id="UP001347796"/>
    </source>
</evidence>
<reference evidence="3 4" key="1">
    <citation type="submission" date="2024-01" db="EMBL/GenBank/DDBJ databases">
        <title>The genome of the rayed Mediterranean limpet Patella caerulea (Linnaeus, 1758).</title>
        <authorList>
            <person name="Anh-Thu Weber A."/>
            <person name="Halstead-Nussloch G."/>
        </authorList>
    </citation>
    <scope>NUCLEOTIDE SEQUENCE [LARGE SCALE GENOMIC DNA]</scope>
    <source>
        <strain evidence="3">AATW-2023a</strain>
        <tissue evidence="3">Whole specimen</tissue>
    </source>
</reference>
<name>A0AAN8JUP5_PATCE</name>
<feature type="compositionally biased region" description="Acidic residues" evidence="1">
    <location>
        <begin position="158"/>
        <end position="169"/>
    </location>
</feature>
<dbReference type="SUPFAM" id="SSF50729">
    <property type="entry name" value="PH domain-like"/>
    <property type="match status" value="2"/>
</dbReference>
<dbReference type="FunFam" id="2.30.29.30:FF:000286">
    <property type="entry name" value="PH-protein kinase domain containing protein"/>
    <property type="match status" value="1"/>
</dbReference>
<feature type="compositionally biased region" description="Low complexity" evidence="1">
    <location>
        <begin position="171"/>
        <end position="188"/>
    </location>
</feature>
<feature type="region of interest" description="Disordered" evidence="1">
    <location>
        <begin position="158"/>
        <end position="191"/>
    </location>
</feature>
<dbReference type="PROSITE" id="PS50003">
    <property type="entry name" value="PH_DOMAIN"/>
    <property type="match status" value="2"/>
</dbReference>
<dbReference type="PANTHER" id="PTHR14336:SF8">
    <property type="entry name" value="PROTEIN OPY1"/>
    <property type="match status" value="1"/>
</dbReference>
<protein>
    <recommendedName>
        <fullName evidence="2">PH domain-containing protein</fullName>
    </recommendedName>
</protein>
<dbReference type="Gene3D" id="2.30.29.30">
    <property type="entry name" value="Pleckstrin-homology domain (PH domain)/Phosphotyrosine-binding domain (PTB)"/>
    <property type="match status" value="2"/>
</dbReference>
<feature type="domain" description="PH" evidence="2">
    <location>
        <begin position="7"/>
        <end position="113"/>
    </location>
</feature>
<keyword evidence="4" id="KW-1185">Reference proteome</keyword>
<evidence type="ECO:0000313" key="3">
    <source>
        <dbReference type="EMBL" id="KAK6185762.1"/>
    </source>
</evidence>
<sequence>MPYEDRLGRVCGFLNFEEIESSGSFIRRYFILDHANGRLFYYMDNPINLPPAWQNPKGEIYLQYVAMVSDARKLRPKIPYCFVINYEGRRYYLEAEDEKDLFEWIEALNNACKITVPKSALQDGAMEWCAGDLSQTSYTTEIAGGVVCKLPVQEQPVDYESDSSNDEETLSSGKISPSSSMSKNSGSSTKENSITFNCEVIREDSTKHSFIGLKCGYCVKQGAVRRSWKRRFFILHEEGLSYFRTEHDKTPIRTIPTSCILEAREHDNSGSHSTSRDNLFELITSRRIFYIQCDTPQEVQSWIDAIKNLLKMRKCEERKSMQHPSSTSYEEGCGQKKVWV</sequence>
<comment type="caution">
    <text evidence="3">The sequence shown here is derived from an EMBL/GenBank/DDBJ whole genome shotgun (WGS) entry which is preliminary data.</text>
</comment>
<evidence type="ECO:0000259" key="2">
    <source>
        <dbReference type="PROSITE" id="PS50003"/>
    </source>
</evidence>
<feature type="domain" description="PH" evidence="2">
    <location>
        <begin position="211"/>
        <end position="311"/>
    </location>
</feature>
<dbReference type="SMART" id="SM00233">
    <property type="entry name" value="PH"/>
    <property type="match status" value="2"/>
</dbReference>
<organism evidence="3 4">
    <name type="scientific">Patella caerulea</name>
    <name type="common">Rayed Mediterranean limpet</name>
    <dbReference type="NCBI Taxonomy" id="87958"/>
    <lineage>
        <taxon>Eukaryota</taxon>
        <taxon>Metazoa</taxon>
        <taxon>Spiralia</taxon>
        <taxon>Lophotrochozoa</taxon>
        <taxon>Mollusca</taxon>
        <taxon>Gastropoda</taxon>
        <taxon>Patellogastropoda</taxon>
        <taxon>Patelloidea</taxon>
        <taxon>Patellidae</taxon>
        <taxon>Patella</taxon>
    </lineage>
</organism>